<keyword evidence="10" id="KW-0175">Coiled coil</keyword>
<dbReference type="Pfam" id="PF07744">
    <property type="entry name" value="SPOC"/>
    <property type="match status" value="1"/>
</dbReference>
<dbReference type="InterPro" id="IPR012921">
    <property type="entry name" value="SPOC_C"/>
</dbReference>
<proteinExistence type="predicted"/>
<dbReference type="SMART" id="SM00220">
    <property type="entry name" value="S_TKc"/>
    <property type="match status" value="2"/>
</dbReference>
<evidence type="ECO:0000256" key="7">
    <source>
        <dbReference type="ARBA" id="ARBA00022840"/>
    </source>
</evidence>
<feature type="domain" description="SPOC" evidence="17">
    <location>
        <begin position="600"/>
        <end position="768"/>
    </location>
</feature>
<dbReference type="SUPFAM" id="SSF56112">
    <property type="entry name" value="Protein kinase-like (PK-like)"/>
    <property type="match status" value="2"/>
</dbReference>
<dbReference type="PROSITE" id="PS50011">
    <property type="entry name" value="PROTEIN_KINASE_DOM"/>
    <property type="match status" value="2"/>
</dbReference>
<dbReference type="InterPro" id="IPR010912">
    <property type="entry name" value="SPOC_met"/>
</dbReference>
<dbReference type="PANTHER" id="PTHR24361">
    <property type="entry name" value="MITOGEN-ACTIVATED KINASE KINASE KINASE"/>
    <property type="match status" value="1"/>
</dbReference>
<keyword evidence="12" id="KW-0539">Nucleus</keyword>
<organism evidence="18 19">
    <name type="scientific">Hypsibius exemplaris</name>
    <name type="common">Freshwater tardigrade</name>
    <dbReference type="NCBI Taxonomy" id="2072580"/>
    <lineage>
        <taxon>Eukaryota</taxon>
        <taxon>Metazoa</taxon>
        <taxon>Ecdysozoa</taxon>
        <taxon>Tardigrada</taxon>
        <taxon>Eutardigrada</taxon>
        <taxon>Parachela</taxon>
        <taxon>Hypsibioidea</taxon>
        <taxon>Hypsibiidae</taxon>
        <taxon>Hypsibius</taxon>
    </lineage>
</organism>
<evidence type="ECO:0000256" key="4">
    <source>
        <dbReference type="ARBA" id="ARBA00022679"/>
    </source>
</evidence>
<dbReference type="GO" id="GO:0005634">
    <property type="term" value="C:nucleus"/>
    <property type="evidence" value="ECO:0007669"/>
    <property type="project" value="UniProtKB-SubCell"/>
</dbReference>
<evidence type="ECO:0000256" key="9">
    <source>
        <dbReference type="ARBA" id="ARBA00023015"/>
    </source>
</evidence>
<evidence type="ECO:0000256" key="3">
    <source>
        <dbReference type="ARBA" id="ARBA00022527"/>
    </source>
</evidence>
<keyword evidence="3" id="KW-0723">Serine/threonine-protein kinase</keyword>
<dbReference type="FunFam" id="2.40.290.10:FF:000002">
    <property type="entry name" value="Spen family transcriptional repressor"/>
    <property type="match status" value="1"/>
</dbReference>
<comment type="subcellular location">
    <subcellularLocation>
        <location evidence="1">Nucleus</location>
    </subcellularLocation>
</comment>
<keyword evidence="7" id="KW-0067">ATP-binding</keyword>
<comment type="catalytic activity">
    <reaction evidence="14">
        <text>L-seryl-[protein] + ATP = O-phospho-L-seryl-[protein] + ADP + H(+)</text>
        <dbReference type="Rhea" id="RHEA:17989"/>
        <dbReference type="Rhea" id="RHEA-COMP:9863"/>
        <dbReference type="Rhea" id="RHEA-COMP:11604"/>
        <dbReference type="ChEBI" id="CHEBI:15378"/>
        <dbReference type="ChEBI" id="CHEBI:29999"/>
        <dbReference type="ChEBI" id="CHEBI:30616"/>
        <dbReference type="ChEBI" id="CHEBI:83421"/>
        <dbReference type="ChEBI" id="CHEBI:456216"/>
        <dbReference type="EC" id="2.7.11.1"/>
    </reaction>
</comment>
<dbReference type="InterPro" id="IPR000719">
    <property type="entry name" value="Prot_kinase_dom"/>
</dbReference>
<dbReference type="PROSITE" id="PS50917">
    <property type="entry name" value="SPOC"/>
    <property type="match status" value="1"/>
</dbReference>
<evidence type="ECO:0000259" key="17">
    <source>
        <dbReference type="PROSITE" id="PS50917"/>
    </source>
</evidence>
<evidence type="ECO:0000256" key="14">
    <source>
        <dbReference type="ARBA" id="ARBA00048679"/>
    </source>
</evidence>
<evidence type="ECO:0000259" key="16">
    <source>
        <dbReference type="PROSITE" id="PS50011"/>
    </source>
</evidence>
<dbReference type="InterPro" id="IPR016194">
    <property type="entry name" value="SPOC-like_C_dom_sf"/>
</dbReference>
<feature type="domain" description="Protein kinase" evidence="16">
    <location>
        <begin position="1"/>
        <end position="267"/>
    </location>
</feature>
<dbReference type="InterPro" id="IPR053235">
    <property type="entry name" value="Ser_Thr_kinase"/>
</dbReference>
<keyword evidence="4" id="KW-0808">Transferase</keyword>
<dbReference type="Gene3D" id="2.40.290.10">
    <property type="match status" value="1"/>
</dbReference>
<evidence type="ECO:0000313" key="19">
    <source>
        <dbReference type="Proteomes" id="UP000192578"/>
    </source>
</evidence>
<dbReference type="Gene3D" id="1.10.510.10">
    <property type="entry name" value="Transferase(Phosphotransferase) domain 1"/>
    <property type="match status" value="2"/>
</dbReference>
<reference evidence="19" key="1">
    <citation type="submission" date="2017-01" db="EMBL/GenBank/DDBJ databases">
        <title>Comparative genomics of anhydrobiosis in the tardigrade Hypsibius dujardini.</title>
        <authorList>
            <person name="Yoshida Y."/>
            <person name="Koutsovoulos G."/>
            <person name="Laetsch D."/>
            <person name="Stevens L."/>
            <person name="Kumar S."/>
            <person name="Horikawa D."/>
            <person name="Ishino K."/>
            <person name="Komine S."/>
            <person name="Tomita M."/>
            <person name="Blaxter M."/>
            <person name="Arakawa K."/>
        </authorList>
    </citation>
    <scope>NUCLEOTIDE SEQUENCE [LARGE SCALE GENOMIC DNA]</scope>
    <source>
        <strain evidence="19">Z151</strain>
    </source>
</reference>
<keyword evidence="9" id="KW-0805">Transcription regulation</keyword>
<dbReference type="Pfam" id="PF00069">
    <property type="entry name" value="Pkinase"/>
    <property type="match status" value="2"/>
</dbReference>
<evidence type="ECO:0000256" key="15">
    <source>
        <dbReference type="SAM" id="MobiDB-lite"/>
    </source>
</evidence>
<dbReference type="InterPro" id="IPR011009">
    <property type="entry name" value="Kinase-like_dom_sf"/>
</dbReference>
<evidence type="ECO:0000256" key="2">
    <source>
        <dbReference type="ARBA" id="ARBA00012513"/>
    </source>
</evidence>
<gene>
    <name evidence="18" type="ORF">BV898_18596</name>
</gene>
<comment type="caution">
    <text evidence="18">The sequence shown here is derived from an EMBL/GenBank/DDBJ whole genome shotgun (WGS) entry which is preliminary data.</text>
</comment>
<dbReference type="InterPro" id="IPR008271">
    <property type="entry name" value="Ser/Thr_kinase_AS"/>
</dbReference>
<dbReference type="SUPFAM" id="SSF100939">
    <property type="entry name" value="SPOC domain-like"/>
    <property type="match status" value="1"/>
</dbReference>
<accession>A0A9X6NI33</accession>
<evidence type="ECO:0000313" key="18">
    <source>
        <dbReference type="EMBL" id="OWA54182.1"/>
    </source>
</evidence>
<evidence type="ECO:0000256" key="10">
    <source>
        <dbReference type="ARBA" id="ARBA00023054"/>
    </source>
</evidence>
<feature type="compositionally biased region" description="Low complexity" evidence="15">
    <location>
        <begin position="565"/>
        <end position="579"/>
    </location>
</feature>
<protein>
    <recommendedName>
        <fullName evidence="2">non-specific serine/threonine protein kinase</fullName>
        <ecNumber evidence="2">2.7.11.1</ecNumber>
    </recommendedName>
</protein>
<evidence type="ECO:0000256" key="8">
    <source>
        <dbReference type="ARBA" id="ARBA00022884"/>
    </source>
</evidence>
<dbReference type="GO" id="GO:0003723">
    <property type="term" value="F:RNA binding"/>
    <property type="evidence" value="ECO:0007669"/>
    <property type="project" value="UniProtKB-KW"/>
</dbReference>
<dbReference type="OrthoDB" id="6407164at2759"/>
<keyword evidence="8" id="KW-0694">RNA-binding</keyword>
<feature type="region of interest" description="Disordered" evidence="15">
    <location>
        <begin position="560"/>
        <end position="581"/>
    </location>
</feature>
<keyword evidence="19" id="KW-1185">Reference proteome</keyword>
<dbReference type="PROSITE" id="PS00108">
    <property type="entry name" value="PROTEIN_KINASE_ST"/>
    <property type="match status" value="1"/>
</dbReference>
<sequence>MNPDDRPTAATLLNYAKGESSLLKAVDQQEIAHPNIIQYIVIGYASDHNIQDSHYCLLMEWCSGITLKDFIKRNPTHCSTERIVKYTTQVASGLHYLHEEVRSAKFIHGDITSSNIMTKDSTGKNLKIIDVEGASQQPRGLRPSKKKFNMKAVSGYFMSPEMAVWNYNPRKVIRPTPDSSTDIYSLGCVVMDMYFMSQGQALWPDHDEHSIREAMQSEHPLTPRIPENLSDELKVLARQCLQFNPSDRPTAATILNYVTRVCGNPHFKCAEHGIQWYLPTSKKPLGLSGGFGVVHRIDAFSVGAGLVEEDKRHLALKIFHGLLSKDEIEKIETTLLQLNHPNIVKNLATGFFEHDQQFAIIMECCSGGTLTEAAETALPVEKQKNYVNQLIQGIQYLHEDANIIHKDLKGTNVVFRDETKSTLKICDIDSYSARRRDKSRSFISRPGGTPGFASPEMLVCWRNSTAAKGRYSVGRATDIWSLGAVVLEMYCKGKLIMPKHETVNETFDSNSPSIPAALPLSMDRPIIPEDMQQELKDFVSKCMALGPKDRPTIKQLQDEFSERFSTPSSSTRQGSSMPQAGSWQHIGAISPEMFRIQETRFEPEKIFNTLWHGSLALKNDHAFVGMYYLSGNQEYANAALPRSPDLSLNMLKIVQRMQLEQSQLKTLQQKMVQEQTCCIMLACAVGTTADQSDKAQQTEKLRDGFVTYLEQKQAAGIVNVNDNSTTHFTVHVYPPCDFSREFLSRRCDPTMVGMINRTPHLLVVITPTRFSTPSSLARRKRSLDAD</sequence>
<keyword evidence="6" id="KW-0418">Kinase</keyword>
<keyword evidence="11" id="KW-0804">Transcription</keyword>
<evidence type="ECO:0000256" key="12">
    <source>
        <dbReference type="ARBA" id="ARBA00023242"/>
    </source>
</evidence>
<evidence type="ECO:0000256" key="5">
    <source>
        <dbReference type="ARBA" id="ARBA00022741"/>
    </source>
</evidence>
<dbReference type="EMBL" id="MTYJ01000378">
    <property type="protein sequence ID" value="OWA54182.1"/>
    <property type="molecule type" value="Genomic_DNA"/>
</dbReference>
<name>A0A9X6NI33_HYPEX</name>
<comment type="catalytic activity">
    <reaction evidence="13">
        <text>L-threonyl-[protein] + ATP = O-phospho-L-threonyl-[protein] + ADP + H(+)</text>
        <dbReference type="Rhea" id="RHEA:46608"/>
        <dbReference type="Rhea" id="RHEA-COMP:11060"/>
        <dbReference type="Rhea" id="RHEA-COMP:11605"/>
        <dbReference type="ChEBI" id="CHEBI:15378"/>
        <dbReference type="ChEBI" id="CHEBI:30013"/>
        <dbReference type="ChEBI" id="CHEBI:30616"/>
        <dbReference type="ChEBI" id="CHEBI:61977"/>
        <dbReference type="ChEBI" id="CHEBI:456216"/>
        <dbReference type="EC" id="2.7.11.1"/>
    </reaction>
</comment>
<dbReference type="Proteomes" id="UP000192578">
    <property type="component" value="Unassembled WGS sequence"/>
</dbReference>
<evidence type="ECO:0000256" key="11">
    <source>
        <dbReference type="ARBA" id="ARBA00023163"/>
    </source>
</evidence>
<evidence type="ECO:0000256" key="13">
    <source>
        <dbReference type="ARBA" id="ARBA00047899"/>
    </source>
</evidence>
<keyword evidence="5" id="KW-0547">Nucleotide-binding</keyword>
<dbReference type="GO" id="GO:0005524">
    <property type="term" value="F:ATP binding"/>
    <property type="evidence" value="ECO:0007669"/>
    <property type="project" value="UniProtKB-KW"/>
</dbReference>
<dbReference type="PANTHER" id="PTHR24361:SF433">
    <property type="entry name" value="PROTEIN KINASE DOMAIN-CONTAINING PROTEIN"/>
    <property type="match status" value="1"/>
</dbReference>
<evidence type="ECO:0000256" key="1">
    <source>
        <dbReference type="ARBA" id="ARBA00004123"/>
    </source>
</evidence>
<dbReference type="CDD" id="cd21543">
    <property type="entry name" value="SPOC_SHARP"/>
    <property type="match status" value="1"/>
</dbReference>
<dbReference type="EC" id="2.7.11.1" evidence="2"/>
<dbReference type="GO" id="GO:0004674">
    <property type="term" value="F:protein serine/threonine kinase activity"/>
    <property type="evidence" value="ECO:0007669"/>
    <property type="project" value="UniProtKB-KW"/>
</dbReference>
<dbReference type="GO" id="GO:0005737">
    <property type="term" value="C:cytoplasm"/>
    <property type="evidence" value="ECO:0007669"/>
    <property type="project" value="TreeGrafter"/>
</dbReference>
<evidence type="ECO:0000256" key="6">
    <source>
        <dbReference type="ARBA" id="ARBA00022777"/>
    </source>
</evidence>
<feature type="domain" description="Protein kinase" evidence="16">
    <location>
        <begin position="280"/>
        <end position="564"/>
    </location>
</feature>
<dbReference type="AlphaFoldDB" id="A0A9X6NI33"/>